<keyword evidence="8" id="KW-1185">Reference proteome</keyword>
<dbReference type="GO" id="GO:0005509">
    <property type="term" value="F:calcium ion binding"/>
    <property type="evidence" value="ECO:0007669"/>
    <property type="project" value="InterPro"/>
</dbReference>
<dbReference type="GO" id="GO:0005975">
    <property type="term" value="P:carbohydrate metabolic process"/>
    <property type="evidence" value="ECO:0007669"/>
    <property type="project" value="UniProtKB-ARBA"/>
</dbReference>
<proteinExistence type="predicted"/>
<dbReference type="SUPFAM" id="SSF63829">
    <property type="entry name" value="Calcium-dependent phosphotriesterase"/>
    <property type="match status" value="1"/>
</dbReference>
<dbReference type="EMBL" id="VMBF01000015">
    <property type="protein sequence ID" value="TSJ71165.1"/>
    <property type="molecule type" value="Genomic_DNA"/>
</dbReference>
<evidence type="ECO:0000256" key="1">
    <source>
        <dbReference type="ARBA" id="ARBA00022729"/>
    </source>
</evidence>
<dbReference type="SUPFAM" id="SSF49899">
    <property type="entry name" value="Concanavalin A-like lectins/glucanases"/>
    <property type="match status" value="1"/>
</dbReference>
<evidence type="ECO:0000313" key="7">
    <source>
        <dbReference type="EMBL" id="TSJ71165.1"/>
    </source>
</evidence>
<evidence type="ECO:0000313" key="6">
    <source>
        <dbReference type="EMBL" id="KAA5820523.1"/>
    </source>
</evidence>
<dbReference type="InterPro" id="IPR013320">
    <property type="entry name" value="ConA-like_dom_sf"/>
</dbReference>
<dbReference type="Proteomes" id="UP000315145">
    <property type="component" value="Unassembled WGS sequence"/>
</dbReference>
<gene>
    <name evidence="6" type="ORF">F2B50_17660</name>
    <name evidence="7" type="ORF">FPF71_17660</name>
</gene>
<feature type="domain" description="LamG-like jellyroll fold" evidence="5">
    <location>
        <begin position="1110"/>
        <end position="1251"/>
    </location>
</feature>
<dbReference type="Proteomes" id="UP000322315">
    <property type="component" value="Unassembled WGS sequence"/>
</dbReference>
<dbReference type="Gene3D" id="2.60.120.200">
    <property type="match status" value="1"/>
</dbReference>
<keyword evidence="1 4" id="KW-0732">Signal</keyword>
<accession>A0A5M7ASE3</accession>
<sequence length="1967" mass="212640">MKAFFSCAVCVLMILLSLTSHAQFSTYGIAAYTINEGIPHQVYVSQNPNATGPNTWTYIGNLNNGTNDLPGDARDCVIVGDKLYIVYLGANFTDTGIYIYDLNNPTAGVQPMGSGLFGNLGDGSTIERVNGIGRSINNEFFAVSSPSGGRSDFIFSFDTTTGNVVPNAFGAGIDHLDLVMNPAYSGFTIGTNEDMTFNTCTDDLYISGEFYGTGGGDDWIARVDKTNGEVTPIANSDLISDGLAFDISGNFFTSDGRYFYNVNETTGVITQVDQVTTTSGVDLESLDIVLDGRPIAVDDTFVGVFCPSDTIVIDALDNDIDHENNIDPSTVEVSNLPAGVTAVVNNTTGEITLSTVPGFSGLFSFNYTVKDTVLGGCDADSTSNIATITLGINTGVDTDNDGISDSCDLDDDNDGILDCDESEDSINSAFTWSLNSPPGNLNMDSVDDPEITDWVLASTTALNFDTGKFDPGTSTQLRFTSTASASFSEAISNNDYVEMSFTTSSELSNILLTDIYTGWYEPTKGDSFYSATRFSEGGSGTWTTLSQDVYNVDDGTIYARFDNMVIPEIRLKPNTEYTFRFYVYGKEEASSIENYSVIDDFRFSVEACKSQDTNSDGIPNHLDTDSDGDGCPDALEGDALISEIGYSDLSGNSQITGGVDGNGIPTTANGGQGIGTSANNTQQADECSTCDSNNPNYVDTDSDGVGDDCDLDDDNDGILDSMECPSINLNNLTTLIGNGSNLQVGDFLINQNAITYNGINYDVVVEITELHSPTGVLEVYDISGTKYLRFKGVVANEDPYVLYKISIVSSGSATAATPQGSPVTLNNVTITLPDLDSGAGQFSDMVGYEASDAPDRVNAGSQVTAINFAIGGGPAGAFQNLGTDFNNGSESSSNRNYLVSFFYNSFSSKTILFGVTGPHTATLNRIFFNLIKVACDFDNDNIFNEHDIDSDNDGIPDNVEAQPTVGYTPPTGTIDNTTGIDTAYGTGLASVEDTDGDGTPDYLDLDTDGDGTPDIEENGDVNTLSGNDNDSDGLDNNFDAVTAVWDVNDEVSIGDIADLTTSFLDTDGDIPLGGDLDYRDVIDVYIENATLDFDGVDDYLSGDSMLNGLNEVTLMAWVRVDPSNAGVSNITIAGEDISCRIYVQNGNKFMFATRTTAGFTSATNGVNVNYNEWHHITGVFSGVTGRQTIYIDGKKSTSGVNTSQIGQTILCTSSWTGKFEIGRLSRNVSNQEYFNGEIDEVRVFDKALTETQIQRMVYQEIEDNSGFVKGTVINKDIEDEFTASKVSWSNLLAYYPMTNILNSKTSDYSGNNRDVVLHNITTVQEQTGPMPYQTIGNGSWTSESTWLHGNVWDIEDTATNKDWSIVHIKHNVDANHSIKNLGLFIDANKTLEVAGTNEVNNSWYLELNGTLDLLGDSQLVQGINSDLVTSAQGHILRRQEGTSSPFRYNYWSSPVGEPSATNLATALTDNTAGINNPNNTPFTLNTIKDGSGNILTFTSAYNEIGKISTYWLYTYKNGLSYWNWAFHSPSTPLGPGVGYTQKGIGNAGTEQQYIFDGKPNNGTILIDVDDVGGSGSVADVSKTGYLLGNPYPSAIDIHKFIDDNAGVIGDENHPNGGYLQIWQQWSGSSHILNDYIGGYAKVNKTGSIRASQFIGFSGDNTGNEEGTVLPTKYLPVGQGFVVEILANNAKINFNNSQRVYVKESDANGTGSTGSVFLKSSTGKSSKSAISEEIEAEDVMQKIRLEFSSVKGPETRQELLLGFSNYTTDGFDYGYDAKSTEESHDYLNLDLEGQNMQIQAYGEITKEKVVPFNFRSSGEHTFEIMLTGLENISEHQDIYIRDNETGVYFDLTNDHPYSFTSKQGIFNARLELVFQSKQESLSAEEAVASENYIYFQNTTNTLFVKKLNSNVSKLSLINMRGQVVLEMSDVSIEQLQNGITFNGISTGAYVVYMRPETNEVINKKIIVK</sequence>
<dbReference type="OrthoDB" id="2582440at2"/>
<evidence type="ECO:0000259" key="5">
    <source>
        <dbReference type="SMART" id="SM00560"/>
    </source>
</evidence>
<evidence type="ECO:0000256" key="3">
    <source>
        <dbReference type="SAM" id="MobiDB-lite"/>
    </source>
</evidence>
<dbReference type="SMART" id="SM00560">
    <property type="entry name" value="LamGL"/>
    <property type="match status" value="1"/>
</dbReference>
<name>A0A5M7ASE3_9FLAO</name>
<protein>
    <recommendedName>
        <fullName evidence="5">LamG-like jellyroll fold domain-containing protein</fullName>
    </recommendedName>
</protein>
<feature type="signal peptide" evidence="4">
    <location>
        <begin position="1"/>
        <end position="22"/>
    </location>
</feature>
<evidence type="ECO:0000256" key="4">
    <source>
        <dbReference type="SAM" id="SignalP"/>
    </source>
</evidence>
<evidence type="ECO:0000313" key="8">
    <source>
        <dbReference type="Proteomes" id="UP000315145"/>
    </source>
</evidence>
<evidence type="ECO:0000313" key="9">
    <source>
        <dbReference type="Proteomes" id="UP000322315"/>
    </source>
</evidence>
<dbReference type="InterPro" id="IPR006558">
    <property type="entry name" value="LamG-like"/>
</dbReference>
<comment type="caution">
    <text evidence="6">The sequence shown here is derived from an EMBL/GenBank/DDBJ whole genome shotgun (WGS) entry which is preliminary data.</text>
</comment>
<feature type="region of interest" description="Disordered" evidence="3">
    <location>
        <begin position="987"/>
        <end position="1032"/>
    </location>
</feature>
<evidence type="ECO:0000256" key="2">
    <source>
        <dbReference type="ARBA" id="ARBA00023157"/>
    </source>
</evidence>
<reference evidence="6 9" key="1">
    <citation type="journal article" date="2015" name="Int. J. Syst. Evol. Microbiol.">
        <title>Algibacter amylolyticus sp. nov., isolated from intertidal sediment.</title>
        <authorList>
            <person name="Zhang D.C."/>
            <person name="Wu J."/>
            <person name="Neuner K."/>
            <person name="Yao J."/>
            <person name="Margesin R."/>
        </authorList>
    </citation>
    <scope>NUCLEOTIDE SEQUENCE [LARGE SCALE GENOMIC DNA]</scope>
    <source>
        <strain evidence="6 9">RU-4-M-4</strain>
    </source>
</reference>
<feature type="compositionally biased region" description="Acidic residues" evidence="3">
    <location>
        <begin position="992"/>
        <end position="1019"/>
    </location>
</feature>
<organism evidence="6 9">
    <name type="scientific">Algibacter amylolyticus</name>
    <dbReference type="NCBI Taxonomy" id="1608400"/>
    <lineage>
        <taxon>Bacteria</taxon>
        <taxon>Pseudomonadati</taxon>
        <taxon>Bacteroidota</taxon>
        <taxon>Flavobacteriia</taxon>
        <taxon>Flavobacteriales</taxon>
        <taxon>Flavobacteriaceae</taxon>
        <taxon>Algibacter</taxon>
    </lineage>
</organism>
<dbReference type="EMBL" id="VWRS01000015">
    <property type="protein sequence ID" value="KAA5820523.1"/>
    <property type="molecule type" value="Genomic_DNA"/>
</dbReference>
<reference evidence="7 8" key="2">
    <citation type="submission" date="2019-07" db="EMBL/GenBank/DDBJ databases">
        <title>Algibacter marinivivus sp. nov., isolated from the surface of a marine red alga.</title>
        <authorList>
            <person name="Zhong X."/>
            <person name="Xu W."/>
            <person name="Zhang Y."/>
            <person name="Zhang Q."/>
            <person name="Du Z."/>
        </authorList>
    </citation>
    <scope>NUCLEOTIDE SEQUENCE [LARGE SCALE GENOMIC DNA]</scope>
    <source>
        <strain evidence="7 8">RU-4-M-4</strain>
    </source>
</reference>
<dbReference type="Gene3D" id="4.10.1080.10">
    <property type="entry name" value="TSP type-3 repeat"/>
    <property type="match status" value="2"/>
</dbReference>
<dbReference type="InterPro" id="IPR028974">
    <property type="entry name" value="TSP_type-3_rpt"/>
</dbReference>
<dbReference type="Pfam" id="PF13385">
    <property type="entry name" value="Laminin_G_3"/>
    <property type="match status" value="1"/>
</dbReference>
<dbReference type="GO" id="GO:0004553">
    <property type="term" value="F:hydrolase activity, hydrolyzing O-glycosyl compounds"/>
    <property type="evidence" value="ECO:0007669"/>
    <property type="project" value="UniProtKB-ARBA"/>
</dbReference>
<feature type="chain" id="PRO_5024394543" description="LamG-like jellyroll fold domain-containing protein" evidence="4">
    <location>
        <begin position="23"/>
        <end position="1967"/>
    </location>
</feature>
<reference evidence="6" key="3">
    <citation type="submission" date="2019-09" db="EMBL/GenBank/DDBJ databases">
        <authorList>
            <person name="Zhang D.-C."/>
        </authorList>
    </citation>
    <scope>NUCLEOTIDE SEQUENCE</scope>
    <source>
        <strain evidence="6">RU-4-M-4</strain>
    </source>
</reference>
<keyword evidence="2" id="KW-1015">Disulfide bond</keyword>